<reference evidence="1" key="1">
    <citation type="submission" date="2021-06" db="EMBL/GenBank/DDBJ databases">
        <authorList>
            <person name="Kallberg Y."/>
            <person name="Tangrot J."/>
            <person name="Rosling A."/>
        </authorList>
    </citation>
    <scope>NUCLEOTIDE SEQUENCE</scope>
    <source>
        <strain evidence="1">AU212A</strain>
    </source>
</reference>
<sequence>FAAISFIETMNGNTSLTGIATLRSKHNEFVRYKYKAFTSADNKHIINKIEKNTIILIIRRFILENSELNVTILQAISLELKTIETNLSIYDLLTCPPFGNYSAPCKFLNINEGGPSYFTLEHRSYNLLTSNYLISEVTCSYNAGNSRHSEVAKAIESKAVISVYGELYKGNNMMQILISDIE</sequence>
<keyword evidence="2" id="KW-1185">Reference proteome</keyword>
<dbReference type="EMBL" id="CAJVPM010003000">
    <property type="protein sequence ID" value="CAG8495690.1"/>
    <property type="molecule type" value="Genomic_DNA"/>
</dbReference>
<proteinExistence type="predicted"/>
<feature type="non-terminal residue" evidence="1">
    <location>
        <position position="1"/>
    </location>
</feature>
<protein>
    <submittedName>
        <fullName evidence="1">7499_t:CDS:1</fullName>
    </submittedName>
</protein>
<evidence type="ECO:0000313" key="1">
    <source>
        <dbReference type="EMBL" id="CAG8495690.1"/>
    </source>
</evidence>
<evidence type="ECO:0000313" key="2">
    <source>
        <dbReference type="Proteomes" id="UP000789860"/>
    </source>
</evidence>
<name>A0ACA9KYA1_9GLOM</name>
<organism evidence="1 2">
    <name type="scientific">Scutellospora calospora</name>
    <dbReference type="NCBI Taxonomy" id="85575"/>
    <lineage>
        <taxon>Eukaryota</taxon>
        <taxon>Fungi</taxon>
        <taxon>Fungi incertae sedis</taxon>
        <taxon>Mucoromycota</taxon>
        <taxon>Glomeromycotina</taxon>
        <taxon>Glomeromycetes</taxon>
        <taxon>Diversisporales</taxon>
        <taxon>Gigasporaceae</taxon>
        <taxon>Scutellospora</taxon>
    </lineage>
</organism>
<gene>
    <name evidence="1" type="ORF">SCALOS_LOCUS3022</name>
</gene>
<comment type="caution">
    <text evidence="1">The sequence shown here is derived from an EMBL/GenBank/DDBJ whole genome shotgun (WGS) entry which is preliminary data.</text>
</comment>
<dbReference type="Proteomes" id="UP000789860">
    <property type="component" value="Unassembled WGS sequence"/>
</dbReference>
<accession>A0ACA9KYA1</accession>